<comment type="subcellular location">
    <subcellularLocation>
        <location evidence="1">Endoplasmic reticulum membrane</location>
        <topology evidence="1">Multi-pass membrane protein</topology>
    </subcellularLocation>
</comment>
<dbReference type="AlphaFoldDB" id="A0A6A4X6C3"/>
<dbReference type="GO" id="GO:0000045">
    <property type="term" value="P:autophagosome assembly"/>
    <property type="evidence" value="ECO:0007669"/>
    <property type="project" value="TreeGrafter"/>
</dbReference>
<reference evidence="10 11" key="1">
    <citation type="submission" date="2019-07" db="EMBL/GenBank/DDBJ databases">
        <title>Draft genome assembly of a fouling barnacle, Amphibalanus amphitrite (Darwin, 1854): The first reference genome for Thecostraca.</title>
        <authorList>
            <person name="Kim W."/>
        </authorList>
    </citation>
    <scope>NUCLEOTIDE SEQUENCE [LARGE SCALE GENOMIC DNA]</scope>
    <source>
        <strain evidence="10">SNU_AA5</strain>
        <tissue evidence="10">Soma without cirri and trophi</tissue>
    </source>
</reference>
<dbReference type="PANTHER" id="PTHR20994">
    <property type="entry name" value="ER MEMBRANE PROTEIN COMPLEX SUBUNIT 6"/>
    <property type="match status" value="1"/>
</dbReference>
<evidence type="ECO:0000256" key="2">
    <source>
        <dbReference type="ARBA" id="ARBA00009436"/>
    </source>
</evidence>
<evidence type="ECO:0000256" key="5">
    <source>
        <dbReference type="ARBA" id="ARBA00022824"/>
    </source>
</evidence>
<dbReference type="InterPro" id="IPR029008">
    <property type="entry name" value="EMC6-like"/>
</dbReference>
<evidence type="ECO:0000256" key="6">
    <source>
        <dbReference type="ARBA" id="ARBA00022989"/>
    </source>
</evidence>
<proteinExistence type="inferred from homology"/>
<evidence type="ECO:0000256" key="8">
    <source>
        <dbReference type="ARBA" id="ARBA00031072"/>
    </source>
</evidence>
<dbReference type="Proteomes" id="UP000440578">
    <property type="component" value="Unassembled WGS sequence"/>
</dbReference>
<dbReference type="GO" id="GO:0034975">
    <property type="term" value="P:protein folding in endoplasmic reticulum"/>
    <property type="evidence" value="ECO:0007669"/>
    <property type="project" value="TreeGrafter"/>
</dbReference>
<comment type="similarity">
    <text evidence="2">Belongs to the EMC6 family.</text>
</comment>
<dbReference type="GO" id="GO:0072546">
    <property type="term" value="C:EMC complex"/>
    <property type="evidence" value="ECO:0007669"/>
    <property type="project" value="InterPro"/>
</dbReference>
<keyword evidence="4 9" id="KW-0812">Transmembrane</keyword>
<evidence type="ECO:0000313" key="10">
    <source>
        <dbReference type="EMBL" id="KAF0309852.1"/>
    </source>
</evidence>
<evidence type="ECO:0000256" key="1">
    <source>
        <dbReference type="ARBA" id="ARBA00004477"/>
    </source>
</evidence>
<evidence type="ECO:0000256" key="7">
    <source>
        <dbReference type="ARBA" id="ARBA00023136"/>
    </source>
</evidence>
<keyword evidence="7 9" id="KW-0472">Membrane</keyword>
<evidence type="ECO:0000313" key="11">
    <source>
        <dbReference type="Proteomes" id="UP000440578"/>
    </source>
</evidence>
<comment type="caution">
    <text evidence="10">The sequence shown here is derived from an EMBL/GenBank/DDBJ whole genome shotgun (WGS) entry which is preliminary data.</text>
</comment>
<organism evidence="10 11">
    <name type="scientific">Amphibalanus amphitrite</name>
    <name type="common">Striped barnacle</name>
    <name type="synonym">Balanus amphitrite</name>
    <dbReference type="NCBI Taxonomy" id="1232801"/>
    <lineage>
        <taxon>Eukaryota</taxon>
        <taxon>Metazoa</taxon>
        <taxon>Ecdysozoa</taxon>
        <taxon>Arthropoda</taxon>
        <taxon>Crustacea</taxon>
        <taxon>Multicrustacea</taxon>
        <taxon>Cirripedia</taxon>
        <taxon>Thoracica</taxon>
        <taxon>Thoracicalcarea</taxon>
        <taxon>Balanomorpha</taxon>
        <taxon>Balanoidea</taxon>
        <taxon>Balanidae</taxon>
        <taxon>Amphibalaninae</taxon>
        <taxon>Amphibalanus</taxon>
    </lineage>
</organism>
<evidence type="ECO:0000256" key="9">
    <source>
        <dbReference type="SAM" id="Phobius"/>
    </source>
</evidence>
<keyword evidence="5" id="KW-0256">Endoplasmic reticulum</keyword>
<protein>
    <recommendedName>
        <fullName evidence="3">ER membrane protein complex subunit 6</fullName>
    </recommendedName>
    <alternativeName>
        <fullName evidence="8">Transmembrane protein 93</fullName>
    </alternativeName>
</protein>
<keyword evidence="11" id="KW-1185">Reference proteome</keyword>
<accession>A0A6A4X6C3</accession>
<dbReference type="InterPro" id="IPR008504">
    <property type="entry name" value="Emc6"/>
</dbReference>
<evidence type="ECO:0000256" key="3">
    <source>
        <dbReference type="ARBA" id="ARBA00020827"/>
    </source>
</evidence>
<feature type="transmembrane region" description="Helical" evidence="9">
    <location>
        <begin position="49"/>
        <end position="74"/>
    </location>
</feature>
<dbReference type="PANTHER" id="PTHR20994:SF0">
    <property type="entry name" value="ER MEMBRANE PROTEIN COMPLEX SUBUNIT 6"/>
    <property type="match status" value="1"/>
</dbReference>
<sequence>MASGKVRAKVDKASGDTVMYNDVAVRSNSAVIEYCRTSMAALGGSTAGILGFTGLYGFLFFLLCNVTLWLLLLLKAGISWNRFFVSRRSLLTSGLFSGMFTYVLFWVFLFGMVHVY</sequence>
<name>A0A6A4X6C3_AMPAM</name>
<dbReference type="OrthoDB" id="16510at2759"/>
<dbReference type="Pfam" id="PF07019">
    <property type="entry name" value="EMC6"/>
    <property type="match status" value="1"/>
</dbReference>
<evidence type="ECO:0000256" key="4">
    <source>
        <dbReference type="ARBA" id="ARBA00022692"/>
    </source>
</evidence>
<gene>
    <name evidence="10" type="primary">Emc6</name>
    <name evidence="10" type="ORF">FJT64_019055</name>
</gene>
<feature type="transmembrane region" description="Helical" evidence="9">
    <location>
        <begin position="95"/>
        <end position="115"/>
    </location>
</feature>
<keyword evidence="6 9" id="KW-1133">Transmembrane helix</keyword>
<dbReference type="EMBL" id="VIIS01000368">
    <property type="protein sequence ID" value="KAF0309852.1"/>
    <property type="molecule type" value="Genomic_DNA"/>
</dbReference>